<sequence>MSIFKFETSFPFPIVKVTTLIHHTEVSKPTGVSYIILVLINESANKKEKLSNLLIQFGVPVDLHGIFADEIYKLIHELEIIKCKPYEYNRTHFSEYLVGNFVFTEKGKKVFRDELIPAAKSIESKQEVFYDPAQNLLMDKIPSDWKIGRIDSSILPNKLAEKFEYKNINQLEDYLNSVKGKGIIVKKDEIITDVSIMSNEYFYTTYPITLSIDSKNHSIDFDFGNRQLQTFFETYYDSKLIADGLGVKRKFKFKGNQPALLDAKVIEQGILMLPEDYQEILNKTASVIITKSNYMPKQTTHVIQASSLISRINSNIETIHISGQEKINAYMPVQIPLINKSTKGNININLLVEVTFKDDERKAMTNGLMEIFKTYSIENAKECIHIFKTLNDRQSLELMMDKYITKDAEESINILKEIKDTTDITFIKDWFNRKVQNLFDEYFKTLPIKTIEHQIAIGGWLIKLLNIQNITMIHKIIESNPNVENEKLFQLLESLNYSLNDIFSQINILKEFTQKIINNEKINTIGNFSNLIKTIQFSLNQLRGLTDIRKPYEFVIKEDIDRTKFQEVYSGFSTKLEELLKYEKFDVSAFTELKEFDKHLKYLSRVFTEEKNATNNPKGIDQSFITSKINKKEHFTAIVYLFAKLEWILKNQYKLSGNTESMINELKDAEELKEFVPELHQLRKTRNSLIHPTSAEVVIDSGNITKWSDIVFKEVLKA</sequence>
<reference evidence="1 2" key="1">
    <citation type="journal article" date="2013" name="J. Mol. Microbiol. Biotechnol.">
        <title>Analysis of the Complete Genomes of Acholeplasma brassicae , A. palmae and A. laidlawii and Their Comparison to the Obligate Parasites from ' Candidatus Phytoplasma'.</title>
        <authorList>
            <person name="Kube M."/>
            <person name="Siewert C."/>
            <person name="Migdoll A.M."/>
            <person name="Duduk B."/>
            <person name="Holz S."/>
            <person name="Rabus R."/>
            <person name="Seemuller E."/>
            <person name="Mitrovic J."/>
            <person name="Muller I."/>
            <person name="Buttner C."/>
            <person name="Reinhardt R."/>
        </authorList>
    </citation>
    <scope>NUCLEOTIDE SEQUENCE [LARGE SCALE GENOMIC DNA]</scope>
    <source>
        <strain evidence="2">0502</strain>
    </source>
</reference>
<dbReference type="RefSeq" id="WP_030004413.1">
    <property type="nucleotide sequence ID" value="NC_022549.1"/>
</dbReference>
<dbReference type="EMBL" id="FO681348">
    <property type="protein sequence ID" value="CCV65558.1"/>
    <property type="molecule type" value="Genomic_DNA"/>
</dbReference>
<organism evidence="1 2">
    <name type="scientific">Acholeplasma brassicae</name>
    <dbReference type="NCBI Taxonomy" id="61635"/>
    <lineage>
        <taxon>Bacteria</taxon>
        <taxon>Bacillati</taxon>
        <taxon>Mycoplasmatota</taxon>
        <taxon>Mollicutes</taxon>
        <taxon>Acholeplasmatales</taxon>
        <taxon>Acholeplasmataceae</taxon>
        <taxon>Acholeplasma</taxon>
    </lineage>
</organism>
<dbReference type="AlphaFoldDB" id="U4KR95"/>
<evidence type="ECO:0008006" key="3">
    <source>
        <dbReference type="Google" id="ProtNLM"/>
    </source>
</evidence>
<protein>
    <recommendedName>
        <fullName evidence="3">Apea-like HEPN domain-containing protein</fullName>
    </recommendedName>
</protein>
<dbReference type="STRING" id="61635.BN85305370"/>
<gene>
    <name evidence="1" type="ORF">BN85305370</name>
</gene>
<accession>U4KR95</accession>
<dbReference type="KEGG" id="abra:BN85305370"/>
<evidence type="ECO:0000313" key="2">
    <source>
        <dbReference type="Proteomes" id="UP000032737"/>
    </source>
</evidence>
<evidence type="ECO:0000313" key="1">
    <source>
        <dbReference type="EMBL" id="CCV65558.1"/>
    </source>
</evidence>
<dbReference type="HOGENOM" id="CLU_384333_0_0_14"/>
<dbReference type="OrthoDB" id="1070917at2"/>
<keyword evidence="2" id="KW-1185">Reference proteome</keyword>
<name>U4KR95_9MOLU</name>
<dbReference type="Proteomes" id="UP000032737">
    <property type="component" value="Chromosome"/>
</dbReference>
<proteinExistence type="predicted"/>